<gene>
    <name evidence="1" type="ORF">BCL93_102223</name>
</gene>
<protein>
    <submittedName>
        <fullName evidence="1">Uncharacterized protein</fullName>
    </submittedName>
</protein>
<dbReference type="Proteomes" id="UP000249700">
    <property type="component" value="Unassembled WGS sequence"/>
</dbReference>
<proteinExistence type="predicted"/>
<organism evidence="1 2">
    <name type="scientific">Onishia taeanensis</name>
    <dbReference type="NCBI Taxonomy" id="284577"/>
    <lineage>
        <taxon>Bacteria</taxon>
        <taxon>Pseudomonadati</taxon>
        <taxon>Pseudomonadota</taxon>
        <taxon>Gammaproteobacteria</taxon>
        <taxon>Oceanospirillales</taxon>
        <taxon>Halomonadaceae</taxon>
        <taxon>Onishia</taxon>
    </lineage>
</organism>
<dbReference type="AlphaFoldDB" id="A0A328XWK5"/>
<sequence length="209" mass="22586">MNTCMMESRDVSRCVVSRLKCNQRWCEEPEGRAEYVSHWAVAGALLVIALAQASPAQAQSAPLENALSAAWPGMAEGATVVDWEGKVLKEGSNGYTCMPTPPMLTGNAPMCLDETWMAWAKAWQAKESFTAEALGIAYMLAGDAGASNIDPYAEGPSEDNQWIKEGPHLMIIAPSALLDAYPTDPENGGSYLMWKGTDYQHLMVPVGAR</sequence>
<reference evidence="1 2" key="1">
    <citation type="submission" date="2018-06" db="EMBL/GenBank/DDBJ databases">
        <title>Comparative analysis of microorganisms from saline springs in Andes Mountain Range, Colombia.</title>
        <authorList>
            <person name="Rubin E."/>
        </authorList>
    </citation>
    <scope>NUCLEOTIDE SEQUENCE [LARGE SCALE GENOMIC DNA]</scope>
    <source>
        <strain evidence="1 2">USBA-857</strain>
    </source>
</reference>
<dbReference type="EMBL" id="QLSX01000002">
    <property type="protein sequence ID" value="RAR63484.1"/>
    <property type="molecule type" value="Genomic_DNA"/>
</dbReference>
<comment type="caution">
    <text evidence="1">The sequence shown here is derived from an EMBL/GenBank/DDBJ whole genome shotgun (WGS) entry which is preliminary data.</text>
</comment>
<evidence type="ECO:0000313" key="1">
    <source>
        <dbReference type="EMBL" id="RAR63484.1"/>
    </source>
</evidence>
<accession>A0A328XWK5</accession>
<evidence type="ECO:0000313" key="2">
    <source>
        <dbReference type="Proteomes" id="UP000249700"/>
    </source>
</evidence>
<name>A0A328XWK5_9GAMM</name>